<dbReference type="AlphaFoldDB" id="A0A4C2E9J4"/>
<feature type="compositionally biased region" description="Basic and acidic residues" evidence="1">
    <location>
        <begin position="819"/>
        <end position="828"/>
    </location>
</feature>
<dbReference type="InterPro" id="IPR057566">
    <property type="entry name" value="TPR_TTI1_N"/>
</dbReference>
<evidence type="ECO:0000259" key="2">
    <source>
        <dbReference type="Pfam" id="PF24173"/>
    </source>
</evidence>
<accession>A0A4C2E9J4</accession>
<dbReference type="InterPro" id="IPR057567">
    <property type="entry name" value="TPR_TTI1_C"/>
</dbReference>
<protein>
    <recommendedName>
        <fullName evidence="7">TEL2-interacting protein 1</fullName>
    </recommendedName>
</protein>
<evidence type="ECO:0000313" key="5">
    <source>
        <dbReference type="EMBL" id="GCF00454.1"/>
    </source>
</evidence>
<dbReference type="Pfam" id="PF24173">
    <property type="entry name" value="TPR_TTI1_N"/>
    <property type="match status" value="1"/>
</dbReference>
<dbReference type="EMBL" id="BIMX01000018">
    <property type="protein sequence ID" value="GCF00454.1"/>
    <property type="molecule type" value="Genomic_DNA"/>
</dbReference>
<dbReference type="Pfam" id="PF21547">
    <property type="entry name" value="TTI1"/>
    <property type="match status" value="1"/>
</dbReference>
<evidence type="ECO:0000259" key="4">
    <source>
        <dbReference type="Pfam" id="PF26245"/>
    </source>
</evidence>
<dbReference type="InterPro" id="IPR016441">
    <property type="entry name" value="Tti1"/>
</dbReference>
<dbReference type="OrthoDB" id="6781668at2759"/>
<dbReference type="PANTHER" id="PTHR18460:SF3">
    <property type="entry name" value="TELO2-INTERACTING PROTEIN 1 HOMOLOG"/>
    <property type="match status" value="1"/>
</dbReference>
<name>A0A4C2E9J4_9SACH</name>
<dbReference type="Proteomes" id="UP000301737">
    <property type="component" value="Unassembled WGS sequence"/>
</dbReference>
<proteinExistence type="predicted"/>
<evidence type="ECO:0008006" key="7">
    <source>
        <dbReference type="Google" id="ProtNLM"/>
    </source>
</evidence>
<evidence type="ECO:0000313" key="6">
    <source>
        <dbReference type="Proteomes" id="UP000301737"/>
    </source>
</evidence>
<gene>
    <name evidence="5" type="ORF">ZYGM_002827</name>
</gene>
<dbReference type="InterPro" id="IPR052587">
    <property type="entry name" value="TELO2-interacting_protein_1"/>
</dbReference>
<evidence type="ECO:0000256" key="1">
    <source>
        <dbReference type="SAM" id="MobiDB-lite"/>
    </source>
</evidence>
<organism evidence="5 6">
    <name type="scientific">Zygosaccharomyces mellis</name>
    <dbReference type="NCBI Taxonomy" id="42258"/>
    <lineage>
        <taxon>Eukaryota</taxon>
        <taxon>Fungi</taxon>
        <taxon>Dikarya</taxon>
        <taxon>Ascomycota</taxon>
        <taxon>Saccharomycotina</taxon>
        <taxon>Saccharomycetes</taxon>
        <taxon>Saccharomycetales</taxon>
        <taxon>Saccharomycetaceae</taxon>
        <taxon>Zygosaccharomyces</taxon>
    </lineage>
</organism>
<dbReference type="InterPro" id="IPR059075">
    <property type="entry name" value="TPR_TTI1_2nd_yeast"/>
</dbReference>
<dbReference type="InterPro" id="IPR049362">
    <property type="entry name" value="TTI1_rpt"/>
</dbReference>
<dbReference type="SUPFAM" id="SSF48371">
    <property type="entry name" value="ARM repeat"/>
    <property type="match status" value="1"/>
</dbReference>
<feature type="domain" description="TTI1 N-terminal TPR" evidence="2">
    <location>
        <begin position="8"/>
        <end position="366"/>
    </location>
</feature>
<sequence length="1035" mass="117519">MASQLILFQELRPLCIDLSRQAFLPPNIFDPGSLTLLNSLKRLESKLRLYYDETLSQKLAEYIFVPIVSLLKQRGLGDSQTEYVLRIIAHLLRLGWRSKGTFAHELAEQLLPLVTFIIGQDKDNSKIAKRSLEYKSVGCTVLFHFFTSLREQSYKFQFFSSSNSKSLPSLGHCITILLEILESTSPDPQTQLQALETLRILYQEIIDDGEIISFVLPGNVSSFVKVFVSPGINVNYKVVVKTLQVLGLILRMVYDDFTLDTHKFRFTDVNELITFKETNPELDINRCIEMHSTSTSQHRTLSWLLGTSSQVERALDSFIPKLLKRQNQEIIDALIDFASNLLKYSKNSLSNCQFLLVSTLVNVRRDPHCRLPEHLECLQQLVEKRAGKLNNIIKLENEQELLSLSYALDILVQFGSSEDFSLLRDIGGNILEALETDIFGTLSNRQNSKISEQSSNVILAGDLEAEIIHCQDSVEILPGISKKLEDKVGRLLMSTGRMVGQENQLSLLIETTLSEQSCSTTIQKTLALWCSAWAMRGLYEKQPNNEVSAFLETEADEEYTYEPCYALLQFCSGLAQEITVTQEGQSMSLQEETALSAVLFTIESACQIMQKDFEPELIDYLYITVENLASPSSKVRHFAQSCSLTVCETLYNGSVQQMLLSNVDYLVDSISTRLNLGMTERISAVFAVICKIAGYETIETFKDVIETIFKMLDYYHGYDELCIQFFQLFEVIILEMKKRFLLVDEQLTLGGDHLVTNAYSPWGMTNVKQLITVLNKSDHEDEPPSDDYTEKSSSFQEYFDSKIQEADSDDEDDEQENEESSKMEPIAPKEKWSSSIPLDSYRILLQVFHYGDRLLTHPSKPLRVQILRVMTLIIPMLSTQYSSMLPQVASVWESVVECTLSHDYTIAKPACLCLQKIIHYSGDFVAKRFFELWDRWCQESILLQEVRILRSDGNGKSEIGNSQVGIHRKFPPMTKDALVALAGLLLEGITVTELLLPDTTLIDMLYCCMQILPADMVAERSLLLADVVWTLQDTK</sequence>
<dbReference type="Pfam" id="PF24181">
    <property type="entry name" value="TPR_TTI1_C"/>
    <property type="match status" value="1"/>
</dbReference>
<dbReference type="GO" id="GO:0005737">
    <property type="term" value="C:cytoplasm"/>
    <property type="evidence" value="ECO:0007669"/>
    <property type="project" value="TreeGrafter"/>
</dbReference>
<dbReference type="PIRSF" id="PIRSF005250">
    <property type="entry name" value="UCP005250"/>
    <property type="match status" value="1"/>
</dbReference>
<dbReference type="Pfam" id="PF26245">
    <property type="entry name" value="TPR_TTI1_2nd_yeast"/>
    <property type="match status" value="1"/>
</dbReference>
<dbReference type="PANTHER" id="PTHR18460">
    <property type="entry name" value="TEL2 INTERACTING PROTEIN 1 TTI1 FAMILY MEMBER"/>
    <property type="match status" value="1"/>
</dbReference>
<feature type="domain" description="TTI1 C-terminal TPR" evidence="3">
    <location>
        <begin position="786"/>
        <end position="930"/>
    </location>
</feature>
<evidence type="ECO:0000259" key="3">
    <source>
        <dbReference type="Pfam" id="PF24181"/>
    </source>
</evidence>
<keyword evidence="6" id="KW-1185">Reference proteome</keyword>
<dbReference type="InterPro" id="IPR016024">
    <property type="entry name" value="ARM-type_fold"/>
</dbReference>
<feature type="region of interest" description="Disordered" evidence="1">
    <location>
        <begin position="805"/>
        <end position="828"/>
    </location>
</feature>
<comment type="caution">
    <text evidence="5">The sequence shown here is derived from an EMBL/GenBank/DDBJ whole genome shotgun (WGS) entry which is preliminary data.</text>
</comment>
<feature type="compositionally biased region" description="Acidic residues" evidence="1">
    <location>
        <begin position="806"/>
        <end position="818"/>
    </location>
</feature>
<feature type="domain" description="TEL2-interacting protein 1 second TPR" evidence="4">
    <location>
        <begin position="370"/>
        <end position="619"/>
    </location>
</feature>
<reference evidence="5 6" key="1">
    <citation type="submission" date="2019-01" db="EMBL/GenBank/DDBJ databases">
        <title>Draft Genome Sequencing of Zygosaccharomyces mellis Ca-7.</title>
        <authorList>
            <person name="Shiwa Y."/>
            <person name="Kanesaki Y."/>
            <person name="Ishige T."/>
            <person name="Mura K."/>
            <person name="Hori T."/>
            <person name="Tamura T."/>
        </authorList>
    </citation>
    <scope>NUCLEOTIDE SEQUENCE [LARGE SCALE GENOMIC DNA]</scope>
    <source>
        <strain evidence="5 6">Ca-7</strain>
    </source>
</reference>